<dbReference type="AlphaFoldDB" id="A0A7K0E1Q1"/>
<organism evidence="1 2">
    <name type="scientific">Nocardia aurantia</name>
    <dbReference type="NCBI Taxonomy" id="2585199"/>
    <lineage>
        <taxon>Bacteria</taxon>
        <taxon>Bacillati</taxon>
        <taxon>Actinomycetota</taxon>
        <taxon>Actinomycetes</taxon>
        <taxon>Mycobacteriales</taxon>
        <taxon>Nocardiaceae</taxon>
        <taxon>Nocardia</taxon>
    </lineage>
</organism>
<reference evidence="1 2" key="1">
    <citation type="submission" date="2019-10" db="EMBL/GenBank/DDBJ databases">
        <title>Nocardia macrotermitis sp. nov. and Nocardia aurantia sp. nov., isolated from the gut of fungus growing-termite Macrotermes natalensis.</title>
        <authorList>
            <person name="Benndorf R."/>
            <person name="Schwitalla J."/>
            <person name="Martin K."/>
            <person name="De Beer W."/>
            <person name="Kaster A.-K."/>
            <person name="Vollmers J."/>
            <person name="Poulsen M."/>
            <person name="Beemelmanns C."/>
        </authorList>
    </citation>
    <scope>NUCLEOTIDE SEQUENCE [LARGE SCALE GENOMIC DNA]</scope>
    <source>
        <strain evidence="1 2">RB56</strain>
    </source>
</reference>
<gene>
    <name evidence="1" type="ORF">NRB56_73380</name>
</gene>
<name>A0A7K0E1Q1_9NOCA</name>
<evidence type="ECO:0000313" key="1">
    <source>
        <dbReference type="EMBL" id="MQY31728.1"/>
    </source>
</evidence>
<dbReference type="Proteomes" id="UP000431401">
    <property type="component" value="Unassembled WGS sequence"/>
</dbReference>
<sequence length="670" mass="71442">MAGLTGALVLTAGCGVRADGPESRFEVREGLNLNYFLRDGVTAGHLVLRSGTEPRLLVAFPAGNSGTGVWFDRLSVSADWVLDEVPKAYQHNDSHGRALHGMAFVASIAAAELHPREGVLSSVRVLRDYEEDGRLPAGVAAAPSISDDTMIWARDRLDGAPGYRLSMRVLGGRVSPAGVITAGADGRITVRVEAASGEPPLSPLAGELLNGRERKLDGAIDTLGFLGYREKFLAGSWRFDTYFGRDTLISLRLLSPVLAGDAIEAGLRSVLARLAPDGTVAHEESVGEYAVLAHRERDGTLTDTPIFDYSMVDESYLLAPTVAGYLLDEPTAADRAAAFLRSDTASGGPATSIGAALVRNLRLAVTSAQPFATGPARETLISLQPGHDAGEWRDSTTGLGGGRYPYDVDAVLVPAALEAAARLLASGLLDPYLTQEDRVLMSHAAGEAAVWRAEAPKLFTVTIDPERARTALTAYADNIGVPVTDALAALGPDPISFPALALAADGTPVPVLHSDSVLDLLYGTPSPADLDAEVTTMIRPFPLGLMTGAGPVVADPVFADPDLQAHFTTHDYHGTVVWSWVQAAFAAGLDRQLRRPDLPPVVRDHLETARRTLWRSIDAVRDMHNSELWGWRYAENRYQPVPFGSQQGDITESDAAQLWSTAYLALTPPS</sequence>
<keyword evidence="2" id="KW-1185">Reference proteome</keyword>
<accession>A0A7K0E1Q1</accession>
<evidence type="ECO:0000313" key="2">
    <source>
        <dbReference type="Proteomes" id="UP000431401"/>
    </source>
</evidence>
<comment type="caution">
    <text evidence="1">The sequence shown here is derived from an EMBL/GenBank/DDBJ whole genome shotgun (WGS) entry which is preliminary data.</text>
</comment>
<dbReference type="EMBL" id="WEGI01000022">
    <property type="protein sequence ID" value="MQY31728.1"/>
    <property type="molecule type" value="Genomic_DNA"/>
</dbReference>
<protein>
    <submittedName>
        <fullName evidence="1">Uncharacterized protein</fullName>
    </submittedName>
</protein>
<proteinExistence type="predicted"/>